<feature type="non-terminal residue" evidence="2">
    <location>
        <position position="1"/>
    </location>
</feature>
<dbReference type="AlphaFoldDB" id="A0A9X9LVQ2"/>
<feature type="compositionally biased region" description="Low complexity" evidence="1">
    <location>
        <begin position="18"/>
        <end position="40"/>
    </location>
</feature>
<reference evidence="2 3" key="1">
    <citation type="submission" date="2018-10" db="EMBL/GenBank/DDBJ databases">
        <authorList>
            <person name="Ekblom R."/>
            <person name="Jareborg N."/>
        </authorList>
    </citation>
    <scope>NUCLEOTIDE SEQUENCE [LARGE SCALE GENOMIC DNA]</scope>
    <source>
        <tissue evidence="2">Muscle</tissue>
    </source>
</reference>
<protein>
    <submittedName>
        <fullName evidence="2">Uncharacterized protein</fullName>
    </submittedName>
</protein>
<gene>
    <name evidence="2" type="ORF">BN2614_LOCUS1</name>
</gene>
<keyword evidence="3" id="KW-1185">Reference proteome</keyword>
<evidence type="ECO:0000313" key="2">
    <source>
        <dbReference type="EMBL" id="VCW97507.1"/>
    </source>
</evidence>
<dbReference type="EMBL" id="CYRY02022037">
    <property type="protein sequence ID" value="VCW97507.1"/>
    <property type="molecule type" value="Genomic_DNA"/>
</dbReference>
<name>A0A9X9LVQ2_GULGU</name>
<dbReference type="Proteomes" id="UP000269945">
    <property type="component" value="Unassembled WGS sequence"/>
</dbReference>
<feature type="region of interest" description="Disordered" evidence="1">
    <location>
        <begin position="1"/>
        <end position="43"/>
    </location>
</feature>
<organism evidence="2 3">
    <name type="scientific">Gulo gulo</name>
    <name type="common">Wolverine</name>
    <name type="synonym">Gluton</name>
    <dbReference type="NCBI Taxonomy" id="48420"/>
    <lineage>
        <taxon>Eukaryota</taxon>
        <taxon>Metazoa</taxon>
        <taxon>Chordata</taxon>
        <taxon>Craniata</taxon>
        <taxon>Vertebrata</taxon>
        <taxon>Euteleostomi</taxon>
        <taxon>Mammalia</taxon>
        <taxon>Eutheria</taxon>
        <taxon>Laurasiatheria</taxon>
        <taxon>Carnivora</taxon>
        <taxon>Caniformia</taxon>
        <taxon>Musteloidea</taxon>
        <taxon>Mustelidae</taxon>
        <taxon>Guloninae</taxon>
        <taxon>Gulo</taxon>
    </lineage>
</organism>
<proteinExistence type="predicted"/>
<evidence type="ECO:0000256" key="1">
    <source>
        <dbReference type="SAM" id="MobiDB-lite"/>
    </source>
</evidence>
<evidence type="ECO:0000313" key="3">
    <source>
        <dbReference type="Proteomes" id="UP000269945"/>
    </source>
</evidence>
<sequence>RRRSSGPGAARRPRSPHASRVPAGAARSQAQARPPLLAAQAHRHAHLQLRGLRQDLHQELTPQGALAHAHRREALPLQLGRLRLEVRALRRTDAPLPQAHRPPTLPVPPVRPCLLALRPPGAAHEAAHVAWTPPPT</sequence>
<feature type="compositionally biased region" description="Low complexity" evidence="1">
    <location>
        <begin position="1"/>
        <end position="10"/>
    </location>
</feature>
<feature type="non-terminal residue" evidence="2">
    <location>
        <position position="136"/>
    </location>
</feature>
<comment type="caution">
    <text evidence="2">The sequence shown here is derived from an EMBL/GenBank/DDBJ whole genome shotgun (WGS) entry which is preliminary data.</text>
</comment>
<accession>A0A9X9LVQ2</accession>